<evidence type="ECO:0000256" key="6">
    <source>
        <dbReference type="ARBA" id="ARBA00022840"/>
    </source>
</evidence>
<evidence type="ECO:0000256" key="4">
    <source>
        <dbReference type="ARBA" id="ARBA00022741"/>
    </source>
</evidence>
<evidence type="ECO:0000256" key="8">
    <source>
        <dbReference type="ARBA" id="ARBA00023264"/>
    </source>
</evidence>
<dbReference type="InterPro" id="IPR016064">
    <property type="entry name" value="NAD/diacylglycerol_kinase_sf"/>
</dbReference>
<dbReference type="Pfam" id="PF00781">
    <property type="entry name" value="DAGK_cat"/>
    <property type="match status" value="1"/>
</dbReference>
<keyword evidence="7" id="KW-0594">Phospholipid biosynthesis</keyword>
<dbReference type="RefSeq" id="WP_344093978.1">
    <property type="nucleotide sequence ID" value="NZ_BAAAOG010000002.1"/>
</dbReference>
<dbReference type="InterPro" id="IPR045540">
    <property type="entry name" value="YegS/DAGK_C"/>
</dbReference>
<keyword evidence="8" id="KW-1208">Phospholipid metabolism</keyword>
<keyword evidence="6" id="KW-0067">ATP-binding</keyword>
<dbReference type="InterPro" id="IPR017438">
    <property type="entry name" value="ATP-NAD_kinase_N"/>
</dbReference>
<keyword evidence="3" id="KW-0808">Transferase</keyword>
<dbReference type="EMBL" id="BAAAOG010000002">
    <property type="protein sequence ID" value="GAA1957658.1"/>
    <property type="molecule type" value="Genomic_DNA"/>
</dbReference>
<evidence type="ECO:0000313" key="12">
    <source>
        <dbReference type="Proteomes" id="UP001499933"/>
    </source>
</evidence>
<evidence type="ECO:0000256" key="7">
    <source>
        <dbReference type="ARBA" id="ARBA00023209"/>
    </source>
</evidence>
<protein>
    <submittedName>
        <fullName evidence="11">Diacylglycerol kinase family protein</fullName>
    </submittedName>
</protein>
<dbReference type="Gene3D" id="2.60.200.40">
    <property type="match status" value="1"/>
</dbReference>
<comment type="caution">
    <text evidence="11">The sequence shown here is derived from an EMBL/GenBank/DDBJ whole genome shotgun (WGS) entry which is preliminary data.</text>
</comment>
<evidence type="ECO:0000256" key="1">
    <source>
        <dbReference type="ARBA" id="ARBA00001946"/>
    </source>
</evidence>
<comment type="similarity">
    <text evidence="2">Belongs to the diacylglycerol/lipid kinase family.</text>
</comment>
<keyword evidence="12" id="KW-1185">Reference proteome</keyword>
<keyword evidence="7" id="KW-0443">Lipid metabolism</keyword>
<feature type="region of interest" description="Disordered" evidence="9">
    <location>
        <begin position="1"/>
        <end position="23"/>
    </location>
</feature>
<dbReference type="PANTHER" id="PTHR12358:SF54">
    <property type="entry name" value="SPHINGOSINE KINASE RELATED PROTEIN"/>
    <property type="match status" value="1"/>
</dbReference>
<evidence type="ECO:0000313" key="11">
    <source>
        <dbReference type="EMBL" id="GAA1957658.1"/>
    </source>
</evidence>
<feature type="compositionally biased region" description="Basic and acidic residues" evidence="9">
    <location>
        <begin position="1"/>
        <end position="10"/>
    </location>
</feature>
<organism evidence="11 12">
    <name type="scientific">Microbacterium deminutum</name>
    <dbReference type="NCBI Taxonomy" id="344164"/>
    <lineage>
        <taxon>Bacteria</taxon>
        <taxon>Bacillati</taxon>
        <taxon>Actinomycetota</taxon>
        <taxon>Actinomycetes</taxon>
        <taxon>Micrococcales</taxon>
        <taxon>Microbacteriaceae</taxon>
        <taxon>Microbacterium</taxon>
    </lineage>
</organism>
<evidence type="ECO:0000256" key="2">
    <source>
        <dbReference type="ARBA" id="ARBA00005983"/>
    </source>
</evidence>
<evidence type="ECO:0000259" key="10">
    <source>
        <dbReference type="PROSITE" id="PS50146"/>
    </source>
</evidence>
<dbReference type="Gene3D" id="3.40.50.10330">
    <property type="entry name" value="Probable inorganic polyphosphate/atp-NAD kinase, domain 1"/>
    <property type="match status" value="1"/>
</dbReference>
<dbReference type="InterPro" id="IPR001206">
    <property type="entry name" value="Diacylglycerol_kinase_cat_dom"/>
</dbReference>
<dbReference type="Proteomes" id="UP001499933">
    <property type="component" value="Unassembled WGS sequence"/>
</dbReference>
<reference evidence="11 12" key="1">
    <citation type="journal article" date="2019" name="Int. J. Syst. Evol. Microbiol.">
        <title>The Global Catalogue of Microorganisms (GCM) 10K type strain sequencing project: providing services to taxonomists for standard genome sequencing and annotation.</title>
        <authorList>
            <consortium name="The Broad Institute Genomics Platform"/>
            <consortium name="The Broad Institute Genome Sequencing Center for Infectious Disease"/>
            <person name="Wu L."/>
            <person name="Ma J."/>
        </authorList>
    </citation>
    <scope>NUCLEOTIDE SEQUENCE [LARGE SCALE GENOMIC DNA]</scope>
    <source>
        <strain evidence="11 12">JCM 14901</strain>
    </source>
</reference>
<keyword evidence="4" id="KW-0547">Nucleotide-binding</keyword>
<dbReference type="GO" id="GO:0016301">
    <property type="term" value="F:kinase activity"/>
    <property type="evidence" value="ECO:0007669"/>
    <property type="project" value="UniProtKB-KW"/>
</dbReference>
<dbReference type="Pfam" id="PF19279">
    <property type="entry name" value="YegS_C"/>
    <property type="match status" value="1"/>
</dbReference>
<sequence length="352" mass="37368">MASDPRDSRASEAPGDSPIPVGVDKRASHRAALVYNPTKVDAAALRATVGRLSLDAGWAPPLFYETTIEDLGDVVARQALEEDVTAVLVAGGDGTVRAVAEAMSGSGVPLSIVPSGTGNLLARNLFLPIGDPTAMVRATFDGDTHPIDVGWAQLHRADGTREERAFVVMGGMGVDAAMIANTSGHLKKRVGWIAYIDGAARSLPSARPFRVMYQIGDHRLHAARVQSVLFANCGSLPAGLELIPEASVSDGELDIVIFQPKGPLGWLLVWRRVAWDNSVLRRFRAGRQVLALRTRDNAVRYSRGPGVDVATSPAQPVQLDGDEFGEAVQVITRVAAGGLIVMVPKGHPVSRL</sequence>
<evidence type="ECO:0000256" key="9">
    <source>
        <dbReference type="SAM" id="MobiDB-lite"/>
    </source>
</evidence>
<dbReference type="InterPro" id="IPR050187">
    <property type="entry name" value="Lipid_Phosphate_FormReg"/>
</dbReference>
<accession>A0ABN2QT75</accession>
<dbReference type="PANTHER" id="PTHR12358">
    <property type="entry name" value="SPHINGOSINE KINASE"/>
    <property type="match status" value="1"/>
</dbReference>
<proteinExistence type="inferred from homology"/>
<evidence type="ECO:0000256" key="3">
    <source>
        <dbReference type="ARBA" id="ARBA00022679"/>
    </source>
</evidence>
<keyword evidence="7" id="KW-0444">Lipid biosynthesis</keyword>
<dbReference type="SUPFAM" id="SSF111331">
    <property type="entry name" value="NAD kinase/diacylglycerol kinase-like"/>
    <property type="match status" value="1"/>
</dbReference>
<feature type="domain" description="DAGKc" evidence="10">
    <location>
        <begin position="75"/>
        <end position="156"/>
    </location>
</feature>
<comment type="cofactor">
    <cofactor evidence="1">
        <name>Mg(2+)</name>
        <dbReference type="ChEBI" id="CHEBI:18420"/>
    </cofactor>
</comment>
<dbReference type="PROSITE" id="PS50146">
    <property type="entry name" value="DAGK"/>
    <property type="match status" value="1"/>
</dbReference>
<keyword evidence="5 11" id="KW-0418">Kinase</keyword>
<gene>
    <name evidence="11" type="ORF">GCM10009776_19920</name>
</gene>
<evidence type="ECO:0000256" key="5">
    <source>
        <dbReference type="ARBA" id="ARBA00022777"/>
    </source>
</evidence>
<name>A0ABN2QT75_9MICO</name>